<evidence type="ECO:0000259" key="1">
    <source>
        <dbReference type="Pfam" id="PF12802"/>
    </source>
</evidence>
<dbReference type="SUPFAM" id="SSF46785">
    <property type="entry name" value="Winged helix' DNA-binding domain"/>
    <property type="match status" value="1"/>
</dbReference>
<evidence type="ECO:0000313" key="3">
    <source>
        <dbReference type="EMBL" id="NIH70279.1"/>
    </source>
</evidence>
<keyword evidence="3" id="KW-0238">DNA-binding</keyword>
<dbReference type="EMBL" id="BMMI01000012">
    <property type="protein sequence ID" value="GGL83488.1"/>
    <property type="molecule type" value="Genomic_DNA"/>
</dbReference>
<reference evidence="2" key="4">
    <citation type="submission" date="2024-05" db="EMBL/GenBank/DDBJ databases">
        <authorList>
            <person name="Sun Q."/>
            <person name="Zhou Y."/>
        </authorList>
    </citation>
    <scope>NUCLEOTIDE SEQUENCE</scope>
    <source>
        <strain evidence="2">CGMCC 4.5581</strain>
    </source>
</reference>
<dbReference type="EMBL" id="JAAMPA010000009">
    <property type="protein sequence ID" value="NIH70320.1"/>
    <property type="molecule type" value="Genomic_DNA"/>
</dbReference>
<dbReference type="GO" id="GO:0003700">
    <property type="term" value="F:DNA-binding transcription factor activity"/>
    <property type="evidence" value="ECO:0007669"/>
    <property type="project" value="InterPro"/>
</dbReference>
<gene>
    <name evidence="3" type="ORF">FB380_004790</name>
    <name evidence="4" type="ORF">FB380_004831</name>
    <name evidence="2" type="ORF">GCM10011589_44920</name>
</gene>
<evidence type="ECO:0000313" key="6">
    <source>
        <dbReference type="Proteomes" id="UP000648663"/>
    </source>
</evidence>
<dbReference type="RefSeq" id="WP_166757825.1">
    <property type="nucleotide sequence ID" value="NZ_BAABJU010000045.1"/>
</dbReference>
<name>A0A846M3S3_9ACTN</name>
<accession>A0A846M3S3</accession>
<evidence type="ECO:0000313" key="2">
    <source>
        <dbReference type="EMBL" id="GGL83488.1"/>
    </source>
</evidence>
<dbReference type="InterPro" id="IPR036388">
    <property type="entry name" value="WH-like_DNA-bd_sf"/>
</dbReference>
<dbReference type="EMBL" id="JAAMPA010000007">
    <property type="protein sequence ID" value="NIH70279.1"/>
    <property type="molecule type" value="Genomic_DNA"/>
</dbReference>
<evidence type="ECO:0000313" key="4">
    <source>
        <dbReference type="EMBL" id="NIH70320.1"/>
    </source>
</evidence>
<reference evidence="3 5" key="3">
    <citation type="submission" date="2020-02" db="EMBL/GenBank/DDBJ databases">
        <title>Sequencing the genomes of 1000 actinobacteria strains.</title>
        <authorList>
            <person name="Klenk H.-P."/>
        </authorList>
    </citation>
    <scope>NUCLEOTIDE SEQUENCE [LARGE SCALE GENOMIC DNA]</scope>
    <source>
        <strain evidence="3 5">DSM 45201</strain>
    </source>
</reference>
<dbReference type="Proteomes" id="UP000648663">
    <property type="component" value="Unassembled WGS sequence"/>
</dbReference>
<reference evidence="6" key="2">
    <citation type="journal article" date="2019" name="Int. J. Syst. Evol. Microbiol.">
        <title>The Global Catalogue of Microorganisms (GCM) 10K type strain sequencing project: providing services to taxonomists for standard genome sequencing and annotation.</title>
        <authorList>
            <consortium name="The Broad Institute Genomics Platform"/>
            <consortium name="The Broad Institute Genome Sequencing Center for Infectious Disease"/>
            <person name="Wu L."/>
            <person name="Ma J."/>
        </authorList>
    </citation>
    <scope>NUCLEOTIDE SEQUENCE [LARGE SCALE GENOMIC DNA]</scope>
    <source>
        <strain evidence="6">CGMCC 4.5581</strain>
    </source>
</reference>
<organism evidence="3 5">
    <name type="scientific">Modestobacter marinus</name>
    <dbReference type="NCBI Taxonomy" id="477641"/>
    <lineage>
        <taxon>Bacteria</taxon>
        <taxon>Bacillati</taxon>
        <taxon>Actinomycetota</taxon>
        <taxon>Actinomycetes</taxon>
        <taxon>Geodermatophilales</taxon>
        <taxon>Geodermatophilaceae</taxon>
        <taxon>Modestobacter</taxon>
    </lineage>
</organism>
<keyword evidence="6" id="KW-1185">Reference proteome</keyword>
<comment type="caution">
    <text evidence="3">The sequence shown here is derived from an EMBL/GenBank/DDBJ whole genome shotgun (WGS) entry which is preliminary data.</text>
</comment>
<proteinExistence type="predicted"/>
<protein>
    <submittedName>
        <fullName evidence="3">DNA-binding MarR family transcriptional regulator</fullName>
    </submittedName>
</protein>
<sequence>MEEATIGPDPPLARLLLLASRWFDDESRDELQQRGWPRLSPAQTLLFTFLDAEGTPPAELARRLGHSRQATHQLIDGLCRLGFVELGVNPQRRGGRLVLLTGHGRELRSTACDILHALEISLGARRVRTLRRLLAEFDVAAFRSTV</sequence>
<dbReference type="InterPro" id="IPR000835">
    <property type="entry name" value="HTH_MarR-typ"/>
</dbReference>
<dbReference type="InterPro" id="IPR036390">
    <property type="entry name" value="WH_DNA-bd_sf"/>
</dbReference>
<dbReference type="Proteomes" id="UP000552836">
    <property type="component" value="Unassembled WGS sequence"/>
</dbReference>
<dbReference type="PANTHER" id="PTHR33164:SF57">
    <property type="entry name" value="MARR-FAMILY TRANSCRIPTIONAL REGULATOR"/>
    <property type="match status" value="1"/>
</dbReference>
<dbReference type="PANTHER" id="PTHR33164">
    <property type="entry name" value="TRANSCRIPTIONAL REGULATOR, MARR FAMILY"/>
    <property type="match status" value="1"/>
</dbReference>
<dbReference type="Gene3D" id="1.10.10.10">
    <property type="entry name" value="Winged helix-like DNA-binding domain superfamily/Winged helix DNA-binding domain"/>
    <property type="match status" value="1"/>
</dbReference>
<dbReference type="InterPro" id="IPR039422">
    <property type="entry name" value="MarR/SlyA-like"/>
</dbReference>
<dbReference type="GO" id="GO:0006950">
    <property type="term" value="P:response to stress"/>
    <property type="evidence" value="ECO:0007669"/>
    <property type="project" value="TreeGrafter"/>
</dbReference>
<feature type="domain" description="HTH marR-type" evidence="1">
    <location>
        <begin position="39"/>
        <end position="90"/>
    </location>
</feature>
<dbReference type="AlphaFoldDB" id="A0A846M3S3"/>
<dbReference type="Pfam" id="PF12802">
    <property type="entry name" value="MarR_2"/>
    <property type="match status" value="1"/>
</dbReference>
<dbReference type="GO" id="GO:0003677">
    <property type="term" value="F:DNA binding"/>
    <property type="evidence" value="ECO:0007669"/>
    <property type="project" value="UniProtKB-KW"/>
</dbReference>
<reference evidence="2" key="1">
    <citation type="journal article" date="2014" name="Int. J. Syst. Evol. Microbiol.">
        <title>Complete genome of a new Firmicutes species belonging to the dominant human colonic microbiota ('Ruminococcus bicirculans') reveals two chromosomes and a selective capacity to utilize plant glucans.</title>
        <authorList>
            <consortium name="NISC Comparative Sequencing Program"/>
            <person name="Wegmann U."/>
            <person name="Louis P."/>
            <person name="Goesmann A."/>
            <person name="Henrissat B."/>
            <person name="Duncan S.H."/>
            <person name="Flint H.J."/>
        </authorList>
    </citation>
    <scope>NUCLEOTIDE SEQUENCE</scope>
    <source>
        <strain evidence="2">CGMCC 4.5581</strain>
    </source>
</reference>
<evidence type="ECO:0000313" key="5">
    <source>
        <dbReference type="Proteomes" id="UP000552836"/>
    </source>
</evidence>